<gene>
    <name evidence="1" type="ORF">NESG_00404</name>
</gene>
<dbReference type="EMBL" id="AKIJ01000001">
    <property type="protein sequence ID" value="KFG27326.1"/>
    <property type="molecule type" value="Genomic_DNA"/>
</dbReference>
<sequence>MEYLLCGIPTDIENLVKYVQLTEDECRVEEVSEVSYSISRYQILISKHKEIGAEKDQKERHTISIIYPADKSKSRKALSRKKTTTDFTSNEIHLLMEELGCKNKGARAYTRSTYKYKEAEIVVVKKGEDVLVVVRTESPDSETILEDIKNRLRLWVNLIVPPEDTHDCLL</sequence>
<keyword evidence="2" id="KW-1185">Reference proteome</keyword>
<evidence type="ECO:0000313" key="1">
    <source>
        <dbReference type="EMBL" id="KFG27326.1"/>
    </source>
</evidence>
<accession>A0A086J5A8</accession>
<protein>
    <submittedName>
        <fullName evidence="1">Uncharacterized protein</fullName>
    </submittedName>
</protein>
<dbReference type="Proteomes" id="UP000054524">
    <property type="component" value="Unassembled WGS sequence"/>
</dbReference>
<reference evidence="1 2" key="1">
    <citation type="journal article" date="2014" name="Genome Announc.">
        <title>Genome Sequence of the Microsporidian Species Nematocida sp1 Strain ERTm6 (ATCC PRA-372).</title>
        <authorList>
            <person name="Bakowski M.A."/>
            <person name="Priest M."/>
            <person name="Young S."/>
            <person name="Cuomo C.A."/>
            <person name="Troemel E.R."/>
        </authorList>
    </citation>
    <scope>NUCLEOTIDE SEQUENCE [LARGE SCALE GENOMIC DNA]</scope>
    <source>
        <strain evidence="1 2">ERTm6</strain>
    </source>
</reference>
<dbReference type="OrthoDB" id="2191190at2759"/>
<proteinExistence type="predicted"/>
<comment type="caution">
    <text evidence="1">The sequence shown here is derived from an EMBL/GenBank/DDBJ whole genome shotgun (WGS) entry which is preliminary data.</text>
</comment>
<dbReference type="GeneID" id="77675377"/>
<name>A0A086J5A8_NEMA1</name>
<dbReference type="HOGENOM" id="CLU_1586927_0_0_1"/>
<evidence type="ECO:0000313" key="2">
    <source>
        <dbReference type="Proteomes" id="UP000054524"/>
    </source>
</evidence>
<organism evidence="1 2">
    <name type="scientific">Nematocida ausubeli (strain ATCC PRA-371 / ERTm2)</name>
    <name type="common">Nematode killer fungus</name>
    <dbReference type="NCBI Taxonomy" id="1913371"/>
    <lineage>
        <taxon>Eukaryota</taxon>
        <taxon>Fungi</taxon>
        <taxon>Fungi incertae sedis</taxon>
        <taxon>Microsporidia</taxon>
        <taxon>Nematocida</taxon>
    </lineage>
</organism>
<dbReference type="RefSeq" id="XP_052905881.1">
    <property type="nucleotide sequence ID" value="XM_053048056.1"/>
</dbReference>
<dbReference type="AlphaFoldDB" id="A0A086J5A8"/>